<sequence>MSNKSLWALFFILLLAIGGFVYYMNIPSIDGDSLYVEKHVETIKYTSGKVEKDYIIDYSCIE</sequence>
<organism evidence="2 3">
    <name type="scientific">Methanobrevibacter thaueri</name>
    <dbReference type="NCBI Taxonomy" id="190975"/>
    <lineage>
        <taxon>Archaea</taxon>
        <taxon>Methanobacteriati</taxon>
        <taxon>Methanobacteriota</taxon>
        <taxon>Methanomada group</taxon>
        <taxon>Methanobacteria</taxon>
        <taxon>Methanobacteriales</taxon>
        <taxon>Methanobacteriaceae</taxon>
        <taxon>Methanobrevibacter</taxon>
    </lineage>
</organism>
<proteinExistence type="predicted"/>
<gene>
    <name evidence="2" type="ORF">MBBTH_01070</name>
</gene>
<feature type="transmembrane region" description="Helical" evidence="1">
    <location>
        <begin position="6"/>
        <end position="24"/>
    </location>
</feature>
<keyword evidence="1" id="KW-1133">Transmembrane helix</keyword>
<dbReference type="AlphaFoldDB" id="A0A315XPQ3"/>
<dbReference type="RefSeq" id="WP_116591102.1">
    <property type="nucleotide sequence ID" value="NZ_MZGS01000006.1"/>
</dbReference>
<keyword evidence="1" id="KW-0812">Transmembrane</keyword>
<keyword evidence="3" id="KW-1185">Reference proteome</keyword>
<evidence type="ECO:0000256" key="1">
    <source>
        <dbReference type="SAM" id="Phobius"/>
    </source>
</evidence>
<comment type="caution">
    <text evidence="2">The sequence shown here is derived from an EMBL/GenBank/DDBJ whole genome shotgun (WGS) entry which is preliminary data.</text>
</comment>
<dbReference type="EMBL" id="MZGS01000006">
    <property type="protein sequence ID" value="PWB88376.1"/>
    <property type="molecule type" value="Genomic_DNA"/>
</dbReference>
<evidence type="ECO:0000313" key="2">
    <source>
        <dbReference type="EMBL" id="PWB88376.1"/>
    </source>
</evidence>
<reference evidence="2 3" key="1">
    <citation type="submission" date="2017-03" db="EMBL/GenBank/DDBJ databases">
        <title>Genome sequence of Methanobrevibacter thaueri.</title>
        <authorList>
            <person name="Poehlein A."/>
            <person name="Seedorf H."/>
            <person name="Daniel R."/>
        </authorList>
    </citation>
    <scope>NUCLEOTIDE SEQUENCE [LARGE SCALE GENOMIC DNA]</scope>
    <source>
        <strain evidence="2 3">DSM 11995</strain>
    </source>
</reference>
<keyword evidence="1" id="KW-0472">Membrane</keyword>
<accession>A0A315XPQ3</accession>
<name>A0A315XPQ3_9EURY</name>
<dbReference type="Proteomes" id="UP000251717">
    <property type="component" value="Unassembled WGS sequence"/>
</dbReference>
<protein>
    <submittedName>
        <fullName evidence="2">Uncharacterized protein</fullName>
    </submittedName>
</protein>
<evidence type="ECO:0000313" key="3">
    <source>
        <dbReference type="Proteomes" id="UP000251717"/>
    </source>
</evidence>